<dbReference type="InterPro" id="IPR028096">
    <property type="entry name" value="EfeO_Cupredoxin"/>
</dbReference>
<keyword evidence="1" id="KW-0732">Signal</keyword>
<feature type="signal peptide" evidence="1">
    <location>
        <begin position="1"/>
        <end position="25"/>
    </location>
</feature>
<dbReference type="SUPFAM" id="SSF49503">
    <property type="entry name" value="Cupredoxins"/>
    <property type="match status" value="1"/>
</dbReference>
<dbReference type="Pfam" id="PF13473">
    <property type="entry name" value="Cupredoxin_1"/>
    <property type="match status" value="1"/>
</dbReference>
<gene>
    <name evidence="3" type="ORF">ACFFK0_00760</name>
</gene>
<evidence type="ECO:0000313" key="4">
    <source>
        <dbReference type="Proteomes" id="UP001589776"/>
    </source>
</evidence>
<evidence type="ECO:0000313" key="3">
    <source>
        <dbReference type="EMBL" id="MFC0210987.1"/>
    </source>
</evidence>
<feature type="domain" description="EfeO-type cupredoxin-like" evidence="2">
    <location>
        <begin position="30"/>
        <end position="110"/>
    </location>
</feature>
<dbReference type="InterPro" id="IPR008972">
    <property type="entry name" value="Cupredoxin"/>
</dbReference>
<dbReference type="RefSeq" id="WP_377467640.1">
    <property type="nucleotide sequence ID" value="NZ_JBHLWN010000005.1"/>
</dbReference>
<reference evidence="3 4" key="1">
    <citation type="submission" date="2024-09" db="EMBL/GenBank/DDBJ databases">
        <authorList>
            <person name="Sun Q."/>
            <person name="Mori K."/>
        </authorList>
    </citation>
    <scope>NUCLEOTIDE SEQUENCE [LARGE SCALE GENOMIC DNA]</scope>
    <source>
        <strain evidence="3 4">CCM 7759</strain>
    </source>
</reference>
<accession>A0ABV6DEB6</accession>
<keyword evidence="4" id="KW-1185">Reference proteome</keyword>
<dbReference type="PROSITE" id="PS51257">
    <property type="entry name" value="PROKAR_LIPOPROTEIN"/>
    <property type="match status" value="1"/>
</dbReference>
<organism evidence="3 4">
    <name type="scientific">Paenibacillus chartarius</name>
    <dbReference type="NCBI Taxonomy" id="747481"/>
    <lineage>
        <taxon>Bacteria</taxon>
        <taxon>Bacillati</taxon>
        <taxon>Bacillota</taxon>
        <taxon>Bacilli</taxon>
        <taxon>Bacillales</taxon>
        <taxon>Paenibacillaceae</taxon>
        <taxon>Paenibacillus</taxon>
    </lineage>
</organism>
<dbReference type="Proteomes" id="UP001589776">
    <property type="component" value="Unassembled WGS sequence"/>
</dbReference>
<sequence>MKKIIALLFIVAVAMGIAACGQKPAADAGASAAADPNAQQVKIEASNWKFDQAEYRVKKGQPVTITFDSKQGMHNAAIADLKITVDTNKKTHTFTPDKAGTYEIRCMIPCGQGHTTMVSKLIVE</sequence>
<feature type="chain" id="PRO_5045415834" evidence="1">
    <location>
        <begin position="26"/>
        <end position="124"/>
    </location>
</feature>
<comment type="caution">
    <text evidence="3">The sequence shown here is derived from an EMBL/GenBank/DDBJ whole genome shotgun (WGS) entry which is preliminary data.</text>
</comment>
<evidence type="ECO:0000259" key="2">
    <source>
        <dbReference type="Pfam" id="PF13473"/>
    </source>
</evidence>
<name>A0ABV6DEB6_9BACL</name>
<proteinExistence type="predicted"/>
<dbReference type="EMBL" id="JBHLWN010000005">
    <property type="protein sequence ID" value="MFC0210987.1"/>
    <property type="molecule type" value="Genomic_DNA"/>
</dbReference>
<dbReference type="Gene3D" id="2.60.40.420">
    <property type="entry name" value="Cupredoxins - blue copper proteins"/>
    <property type="match status" value="1"/>
</dbReference>
<evidence type="ECO:0000256" key="1">
    <source>
        <dbReference type="SAM" id="SignalP"/>
    </source>
</evidence>
<protein>
    <submittedName>
        <fullName evidence="3">Cupredoxin domain-containing protein</fullName>
    </submittedName>
</protein>